<dbReference type="EMBL" id="JANFYS010000009">
    <property type="protein sequence ID" value="MCQ4769968.1"/>
    <property type="molecule type" value="Genomic_DNA"/>
</dbReference>
<dbReference type="GO" id="GO:0003700">
    <property type="term" value="F:DNA-binding transcription factor activity"/>
    <property type="evidence" value="ECO:0007669"/>
    <property type="project" value="InterPro"/>
</dbReference>
<feature type="domain" description="HTH gntR-type" evidence="4">
    <location>
        <begin position="10"/>
        <end position="77"/>
    </location>
</feature>
<accession>A0AAW5JJD3</accession>
<evidence type="ECO:0000259" key="4">
    <source>
        <dbReference type="PROSITE" id="PS50949"/>
    </source>
</evidence>
<dbReference type="SUPFAM" id="SSF46785">
    <property type="entry name" value="Winged helix' DNA-binding domain"/>
    <property type="match status" value="1"/>
</dbReference>
<dbReference type="Gene3D" id="1.10.10.10">
    <property type="entry name" value="Winged helix-like DNA-binding domain superfamily/Winged helix DNA-binding domain"/>
    <property type="match status" value="1"/>
</dbReference>
<evidence type="ECO:0000256" key="2">
    <source>
        <dbReference type="ARBA" id="ARBA00023125"/>
    </source>
</evidence>
<keyword evidence="2" id="KW-0238">DNA-binding</keyword>
<evidence type="ECO:0000256" key="3">
    <source>
        <dbReference type="ARBA" id="ARBA00023163"/>
    </source>
</evidence>
<evidence type="ECO:0000313" key="5">
    <source>
        <dbReference type="EMBL" id="MCQ4769968.1"/>
    </source>
</evidence>
<comment type="caution">
    <text evidence="5">The sequence shown here is derived from an EMBL/GenBank/DDBJ whole genome shotgun (WGS) entry which is preliminary data.</text>
</comment>
<dbReference type="InterPro" id="IPR036390">
    <property type="entry name" value="WH_DNA-bd_sf"/>
</dbReference>
<dbReference type="PANTHER" id="PTHR43537">
    <property type="entry name" value="TRANSCRIPTIONAL REGULATOR, GNTR FAMILY"/>
    <property type="match status" value="1"/>
</dbReference>
<evidence type="ECO:0000313" key="6">
    <source>
        <dbReference type="Proteomes" id="UP001204562"/>
    </source>
</evidence>
<dbReference type="SMART" id="SM00895">
    <property type="entry name" value="FCD"/>
    <property type="match status" value="1"/>
</dbReference>
<dbReference type="PANTHER" id="PTHR43537:SF45">
    <property type="entry name" value="GNTR FAMILY REGULATORY PROTEIN"/>
    <property type="match status" value="1"/>
</dbReference>
<gene>
    <name evidence="5" type="ORF">NE579_05755</name>
</gene>
<proteinExistence type="predicted"/>
<keyword evidence="3" id="KW-0804">Transcription</keyword>
<dbReference type="GO" id="GO:0003677">
    <property type="term" value="F:DNA binding"/>
    <property type="evidence" value="ECO:0007669"/>
    <property type="project" value="UniProtKB-KW"/>
</dbReference>
<dbReference type="Gene3D" id="1.20.120.530">
    <property type="entry name" value="GntR ligand-binding domain-like"/>
    <property type="match status" value="1"/>
</dbReference>
<dbReference type="InterPro" id="IPR000524">
    <property type="entry name" value="Tscrpt_reg_HTH_GntR"/>
</dbReference>
<reference evidence="5" key="1">
    <citation type="submission" date="2022-06" db="EMBL/GenBank/DDBJ databases">
        <title>Isolation of gut microbiota from human fecal samples.</title>
        <authorList>
            <person name="Pamer E.G."/>
            <person name="Barat B."/>
            <person name="Waligurski E."/>
            <person name="Medina S."/>
            <person name="Paddock L."/>
            <person name="Mostad J."/>
        </authorList>
    </citation>
    <scope>NUCLEOTIDE SEQUENCE</scope>
    <source>
        <strain evidence="5">DFI.9.91</strain>
    </source>
</reference>
<dbReference type="AlphaFoldDB" id="A0AAW5JJD3"/>
<evidence type="ECO:0000256" key="1">
    <source>
        <dbReference type="ARBA" id="ARBA00023015"/>
    </source>
</evidence>
<sequence length="224" mass="25902">MRLTQRQPRETGRDYALRTIKDNIIHLELAPGSMVSENELAAAMGLSRTPVREALIELSKVKIVEIYPQKGSAVALIDYDLVEESRFMRKVLECAVVELDCEMATPEDIRRLQENVRLQNFYLENYYPETLMDLDNQFHALIFEIAHKDQVYALMDNISIHFDRVRSMALSAVKNLKIVQDHENLVNAIARKDAAAATSLMELHLSRYKIDAKAIREKYPDYFR</sequence>
<keyword evidence="1" id="KW-0805">Transcription regulation</keyword>
<dbReference type="InterPro" id="IPR036388">
    <property type="entry name" value="WH-like_DNA-bd_sf"/>
</dbReference>
<name>A0AAW5JJD3_9FIRM</name>
<organism evidence="5 6">
    <name type="scientific">Intestinimonas massiliensis</name>
    <name type="common">ex Afouda et al. 2020</name>
    <dbReference type="NCBI Taxonomy" id="1673721"/>
    <lineage>
        <taxon>Bacteria</taxon>
        <taxon>Bacillati</taxon>
        <taxon>Bacillota</taxon>
        <taxon>Clostridia</taxon>
        <taxon>Eubacteriales</taxon>
        <taxon>Intestinimonas</taxon>
    </lineage>
</organism>
<dbReference type="InterPro" id="IPR011711">
    <property type="entry name" value="GntR_C"/>
</dbReference>
<dbReference type="PROSITE" id="PS50949">
    <property type="entry name" value="HTH_GNTR"/>
    <property type="match status" value="1"/>
</dbReference>
<dbReference type="RefSeq" id="WP_256303552.1">
    <property type="nucleotide sequence ID" value="NZ_JANFYS010000009.1"/>
</dbReference>
<dbReference type="Proteomes" id="UP001204562">
    <property type="component" value="Unassembled WGS sequence"/>
</dbReference>
<dbReference type="Pfam" id="PF00392">
    <property type="entry name" value="GntR"/>
    <property type="match status" value="1"/>
</dbReference>
<dbReference type="SUPFAM" id="SSF48008">
    <property type="entry name" value="GntR ligand-binding domain-like"/>
    <property type="match status" value="1"/>
</dbReference>
<dbReference type="SMART" id="SM00345">
    <property type="entry name" value="HTH_GNTR"/>
    <property type="match status" value="1"/>
</dbReference>
<dbReference type="Pfam" id="PF07729">
    <property type="entry name" value="FCD"/>
    <property type="match status" value="1"/>
</dbReference>
<dbReference type="InterPro" id="IPR008920">
    <property type="entry name" value="TF_FadR/GntR_C"/>
</dbReference>
<protein>
    <submittedName>
        <fullName evidence="5">GntR family transcriptional regulator</fullName>
    </submittedName>
</protein>